<dbReference type="InterPro" id="IPR050852">
    <property type="entry name" value="Queuine_tRNA-ribosyltrfase"/>
</dbReference>
<keyword evidence="5" id="KW-1185">Reference proteome</keyword>
<dbReference type="Gene3D" id="3.20.20.105">
    <property type="entry name" value="Queuine tRNA-ribosyltransferase-like"/>
    <property type="match status" value="1"/>
</dbReference>
<organism evidence="3 4">
    <name type="scientific">Plasmodium ovale wallikeri</name>
    <dbReference type="NCBI Taxonomy" id="864142"/>
    <lineage>
        <taxon>Eukaryota</taxon>
        <taxon>Sar</taxon>
        <taxon>Alveolata</taxon>
        <taxon>Apicomplexa</taxon>
        <taxon>Aconoidasida</taxon>
        <taxon>Haemosporida</taxon>
        <taxon>Plasmodiidae</taxon>
        <taxon>Plasmodium</taxon>
        <taxon>Plasmodium (Plasmodium)</taxon>
    </lineage>
</organism>
<dbReference type="Proteomes" id="UP000078555">
    <property type="component" value="Unassembled WGS sequence"/>
</dbReference>
<evidence type="ECO:0000313" key="4">
    <source>
        <dbReference type="Proteomes" id="UP000078550"/>
    </source>
</evidence>
<evidence type="ECO:0000313" key="2">
    <source>
        <dbReference type="EMBL" id="SBT44973.1"/>
    </source>
</evidence>
<evidence type="ECO:0000259" key="1">
    <source>
        <dbReference type="Pfam" id="PF01702"/>
    </source>
</evidence>
<reference evidence="4 5" key="2">
    <citation type="submission" date="2016-05" db="EMBL/GenBank/DDBJ databases">
        <authorList>
            <person name="Naeem Raeece"/>
        </authorList>
    </citation>
    <scope>NUCLEOTIDE SEQUENCE [LARGE SCALE GENOMIC DNA]</scope>
</reference>
<dbReference type="Pfam" id="PF01702">
    <property type="entry name" value="TGT"/>
    <property type="match status" value="1"/>
</dbReference>
<dbReference type="SUPFAM" id="SSF51713">
    <property type="entry name" value="tRNA-guanine transglycosylase"/>
    <property type="match status" value="1"/>
</dbReference>
<dbReference type="GO" id="GO:0006400">
    <property type="term" value="P:tRNA modification"/>
    <property type="evidence" value="ECO:0007669"/>
    <property type="project" value="InterPro"/>
</dbReference>
<evidence type="ECO:0000313" key="3">
    <source>
        <dbReference type="EMBL" id="SBT45399.1"/>
    </source>
</evidence>
<dbReference type="GO" id="GO:0016740">
    <property type="term" value="F:transferase activity"/>
    <property type="evidence" value="ECO:0007669"/>
    <property type="project" value="UniProtKB-KW"/>
</dbReference>
<proteinExistence type="predicted"/>
<dbReference type="PANTHER" id="PTHR46064">
    <property type="entry name" value="QUEUINE TRNA-RIBOSYLTRANSFERASE ACCESSORY SUBUNIT 2"/>
    <property type="match status" value="1"/>
</dbReference>
<dbReference type="AlphaFoldDB" id="A0A1A8ZNF0"/>
<keyword evidence="3" id="KW-0808">Transferase</keyword>
<reference evidence="3" key="1">
    <citation type="submission" date="2016-05" db="EMBL/GenBank/DDBJ databases">
        <authorList>
            <person name="Lavstsen T."/>
            <person name="Jespersen J.S."/>
        </authorList>
    </citation>
    <scope>NUCLEOTIDE SEQUENCE [LARGE SCALE GENOMIC DNA]</scope>
</reference>
<sequence>MEEQGRYRVGKIKDLETPTNTILTNDFLPEFINLRLVREIDSKFILNCPLSEVYNHLDVFENAKEYYSKEDIEELSNRSYLYNFADFTNSYRYMNIRNVLVNKFSLNINKYVTLKHDSCTEIFSQDDFIRCVDVFEPEMFCIPTEEIKLDKDVGKKKKIRIITLMNEFLEKIKILKNTSVQSSKALCILSVPSTININNMIEETLQKYDSIIDAFMLSGIGYDESNQVRTTYLKNILNVLPNKKLKFIQLSGGNPIEILHSIYHGIDIIESNFPYYLARNGKAITMCINMEQVTKNKNKLNDINQIDFKKEDIFIIDLNDVKYSMDYSTITINSPRSESRSYIHHLLKCKELTAYVIITYHNLYLYKLFFQEIQTQIKNNNFLEYTHWFIEHHNLNS</sequence>
<accession>A0A1A8ZNF0</accession>
<dbReference type="InterPro" id="IPR002616">
    <property type="entry name" value="tRNA_ribo_trans-like"/>
</dbReference>
<gene>
    <name evidence="2" type="ORF">POVWA1_051110</name>
    <name evidence="3" type="ORF">POVWA2_049860</name>
</gene>
<dbReference type="EMBL" id="FLRD01000135">
    <property type="protein sequence ID" value="SBT44973.1"/>
    <property type="molecule type" value="Genomic_DNA"/>
</dbReference>
<dbReference type="NCBIfam" id="TIGR00449">
    <property type="entry name" value="tgt_general"/>
    <property type="match status" value="1"/>
</dbReference>
<protein>
    <submittedName>
        <fullName evidence="3">Queuine tRNA-ribosyltransferase, putative</fullName>
    </submittedName>
</protein>
<name>A0A1A8ZNF0_PLAOA</name>
<dbReference type="Proteomes" id="UP000078550">
    <property type="component" value="Unassembled WGS sequence"/>
</dbReference>
<dbReference type="InterPro" id="IPR036511">
    <property type="entry name" value="TGT-like_sf"/>
</dbReference>
<dbReference type="PANTHER" id="PTHR46064:SF1">
    <property type="entry name" value="QUEUINE TRNA-RIBOSYLTRANSFERASE ACCESSORY SUBUNIT 2"/>
    <property type="match status" value="1"/>
</dbReference>
<evidence type="ECO:0000313" key="5">
    <source>
        <dbReference type="Proteomes" id="UP000078555"/>
    </source>
</evidence>
<feature type="domain" description="tRNA-guanine(15) transglycosylase-like" evidence="1">
    <location>
        <begin position="122"/>
        <end position="393"/>
    </location>
</feature>
<dbReference type="EMBL" id="FLRE01000178">
    <property type="protein sequence ID" value="SBT45399.1"/>
    <property type="molecule type" value="Genomic_DNA"/>
</dbReference>